<accession>A0AAJ1V7Y6</accession>
<name>A0AAJ1V7Y6_9FLAO</name>
<comment type="caution">
    <text evidence="1">The sequence shown here is derived from an EMBL/GenBank/DDBJ whole genome shotgun (WGS) entry which is preliminary data.</text>
</comment>
<reference evidence="1" key="2">
    <citation type="journal article" date="2022" name="Sci. Total Environ.">
        <title>Prevalence, transmission, and molecular epidemiology of tet(X)-positive bacteria among humans, animals, and environmental niches in China: An epidemiological, and genomic-based study.</title>
        <authorList>
            <person name="Dong N."/>
            <person name="Zeng Y."/>
            <person name="Cai C."/>
            <person name="Sun C."/>
            <person name="Lu J."/>
            <person name="Liu C."/>
            <person name="Zhou H."/>
            <person name="Sun Q."/>
            <person name="Shu L."/>
            <person name="Wang H."/>
            <person name="Wang Y."/>
            <person name="Wang S."/>
            <person name="Wu C."/>
            <person name="Chan E.W."/>
            <person name="Chen G."/>
            <person name="Shen Z."/>
            <person name="Chen S."/>
            <person name="Zhang R."/>
        </authorList>
    </citation>
    <scope>NUCLEOTIDE SEQUENCE</scope>
    <source>
        <strain evidence="1">R655-4</strain>
    </source>
</reference>
<dbReference type="RefSeq" id="WP_286492732.1">
    <property type="nucleotide sequence ID" value="NZ_JACAGJ010000003.1"/>
</dbReference>
<dbReference type="SUPFAM" id="SSF82171">
    <property type="entry name" value="DPP6 N-terminal domain-like"/>
    <property type="match status" value="1"/>
</dbReference>
<evidence type="ECO:0000313" key="2">
    <source>
        <dbReference type="Proteomes" id="UP001170959"/>
    </source>
</evidence>
<evidence type="ECO:0000313" key="1">
    <source>
        <dbReference type="EMBL" id="MDM1072407.1"/>
    </source>
</evidence>
<reference evidence="1" key="1">
    <citation type="submission" date="2020-06" db="EMBL/GenBank/DDBJ databases">
        <authorList>
            <person name="Dong N."/>
        </authorList>
    </citation>
    <scope>NUCLEOTIDE SEQUENCE</scope>
    <source>
        <strain evidence="1">R655-4</strain>
    </source>
</reference>
<sequence>MVTFFNRIIIVLLMMLISCNNDKKEDKVNGFDISASMSNIIYSYKKDSIYVIYIKSINKDDKAKIILKNSGNYVNPKYFKNEKSIISVYYPKNTLNPEFHFYDIEKGKITEKIKTGEGFISDYIYSANKIYYLQAKTFDSYSPIASKSYHNFDIYSLDLETLEINKISNSESYFMDEILKLNKNELLITVRGTSSKSGLFLLNINSTNDEQNFNKILIINDTLRNSEMYTNPVILPNGNILSASSYQMVELDLKSKMEYPILPSNGRHYKTIRNISNMIFYKQTDYTDNIYYFNLDNKIIQSLNIAPE</sequence>
<dbReference type="AlphaFoldDB" id="A0AAJ1V7Y6"/>
<organism evidence="1 2">
    <name type="scientific">Empedobacter brevis</name>
    <dbReference type="NCBI Taxonomy" id="247"/>
    <lineage>
        <taxon>Bacteria</taxon>
        <taxon>Pseudomonadati</taxon>
        <taxon>Bacteroidota</taxon>
        <taxon>Flavobacteriia</taxon>
        <taxon>Flavobacteriales</taxon>
        <taxon>Weeksellaceae</taxon>
        <taxon>Empedobacter</taxon>
    </lineage>
</organism>
<proteinExistence type="predicted"/>
<dbReference type="PROSITE" id="PS51257">
    <property type="entry name" value="PROKAR_LIPOPROTEIN"/>
    <property type="match status" value="1"/>
</dbReference>
<protein>
    <submittedName>
        <fullName evidence="1">Uncharacterized protein</fullName>
    </submittedName>
</protein>
<gene>
    <name evidence="1" type="ORF">HX001_07885</name>
</gene>
<dbReference type="Proteomes" id="UP001170959">
    <property type="component" value="Unassembled WGS sequence"/>
</dbReference>
<dbReference type="EMBL" id="JACAGJ010000003">
    <property type="protein sequence ID" value="MDM1072407.1"/>
    <property type="molecule type" value="Genomic_DNA"/>
</dbReference>